<dbReference type="AlphaFoldDB" id="A0AA38RDA4"/>
<name>A0AA38RDA4_9PEZI</name>
<protein>
    <submittedName>
        <fullName evidence="2">DSBA oxidoreductase</fullName>
    </submittedName>
</protein>
<dbReference type="Gene3D" id="3.40.30.10">
    <property type="entry name" value="Glutaredoxin"/>
    <property type="match status" value="1"/>
</dbReference>
<evidence type="ECO:0000313" key="2">
    <source>
        <dbReference type="EMBL" id="KAJ9143211.1"/>
    </source>
</evidence>
<reference evidence="2" key="1">
    <citation type="submission" date="2022-07" db="EMBL/GenBank/DDBJ databases">
        <title>Fungi with potential for degradation of polypropylene.</title>
        <authorList>
            <person name="Gostincar C."/>
        </authorList>
    </citation>
    <scope>NUCLEOTIDE SEQUENCE</scope>
    <source>
        <strain evidence="2">EXF-13287</strain>
    </source>
</reference>
<dbReference type="GO" id="GO:0016491">
    <property type="term" value="F:oxidoreductase activity"/>
    <property type="evidence" value="ECO:0007669"/>
    <property type="project" value="InterPro"/>
</dbReference>
<evidence type="ECO:0000259" key="1">
    <source>
        <dbReference type="Pfam" id="PF01323"/>
    </source>
</evidence>
<sequence>MTNFKIDVISDPICPWCYVGKHRLEKAISAYKNTVPNGEQDTFTVTWHPFYLDPTLPKHGTPAEIHLANKFGAERAKVMNARLQQMGAAEGLPFKARGAIGHTRDAHRLLQLARQKGPDVQNKVVAQLFQAHMEEGKDITSHDMLAEAAAKSGIDKDEAQKWLAEGKGGDAVDREVQEAYAKGVQGVPNFTVNGKYVLEGAQDPETFVQVFLRAKAEA</sequence>
<dbReference type="PANTHER" id="PTHR13887">
    <property type="entry name" value="GLUTATHIONE S-TRANSFERASE KAPPA"/>
    <property type="match status" value="1"/>
</dbReference>
<dbReference type="InterPro" id="IPR001853">
    <property type="entry name" value="DSBA-like_thioredoxin_dom"/>
</dbReference>
<feature type="domain" description="DSBA-like thioredoxin" evidence="1">
    <location>
        <begin position="6"/>
        <end position="209"/>
    </location>
</feature>
<evidence type="ECO:0000313" key="3">
    <source>
        <dbReference type="Proteomes" id="UP001174691"/>
    </source>
</evidence>
<comment type="caution">
    <text evidence="2">The sequence shown here is derived from an EMBL/GenBank/DDBJ whole genome shotgun (WGS) entry which is preliminary data.</text>
</comment>
<dbReference type="SUPFAM" id="SSF52833">
    <property type="entry name" value="Thioredoxin-like"/>
    <property type="match status" value="1"/>
</dbReference>
<dbReference type="Pfam" id="PF01323">
    <property type="entry name" value="DSBA"/>
    <property type="match status" value="1"/>
</dbReference>
<dbReference type="Proteomes" id="UP001174691">
    <property type="component" value="Unassembled WGS sequence"/>
</dbReference>
<proteinExistence type="predicted"/>
<organism evidence="2 3">
    <name type="scientific">Coniochaeta hoffmannii</name>
    <dbReference type="NCBI Taxonomy" id="91930"/>
    <lineage>
        <taxon>Eukaryota</taxon>
        <taxon>Fungi</taxon>
        <taxon>Dikarya</taxon>
        <taxon>Ascomycota</taxon>
        <taxon>Pezizomycotina</taxon>
        <taxon>Sordariomycetes</taxon>
        <taxon>Sordariomycetidae</taxon>
        <taxon>Coniochaetales</taxon>
        <taxon>Coniochaetaceae</taxon>
        <taxon>Coniochaeta</taxon>
    </lineage>
</organism>
<accession>A0AA38RDA4</accession>
<dbReference type="CDD" id="cd03024">
    <property type="entry name" value="DsbA_FrnE"/>
    <property type="match status" value="1"/>
</dbReference>
<keyword evidence="3" id="KW-1185">Reference proteome</keyword>
<dbReference type="PANTHER" id="PTHR13887:SF41">
    <property type="entry name" value="THIOREDOXIN SUPERFAMILY PROTEIN"/>
    <property type="match status" value="1"/>
</dbReference>
<dbReference type="InterPro" id="IPR036249">
    <property type="entry name" value="Thioredoxin-like_sf"/>
</dbReference>
<dbReference type="EMBL" id="JANBVN010000114">
    <property type="protein sequence ID" value="KAJ9143211.1"/>
    <property type="molecule type" value="Genomic_DNA"/>
</dbReference>
<gene>
    <name evidence="2" type="ORF">NKR19_g6922</name>
</gene>